<accession>A0A455SS91</accession>
<organism evidence="2">
    <name type="scientific">Thermosporothrix sp. COM3</name>
    <dbReference type="NCBI Taxonomy" id="2490863"/>
    <lineage>
        <taxon>Bacteria</taxon>
        <taxon>Bacillati</taxon>
        <taxon>Chloroflexota</taxon>
        <taxon>Ktedonobacteria</taxon>
        <taxon>Ktedonobacterales</taxon>
        <taxon>Thermosporotrichaceae</taxon>
        <taxon>Thermosporothrix</taxon>
    </lineage>
</organism>
<proteinExistence type="predicted"/>
<evidence type="ECO:0000256" key="1">
    <source>
        <dbReference type="SAM" id="Phobius"/>
    </source>
</evidence>
<name>A0A455SS91_9CHLR</name>
<keyword evidence="1" id="KW-0812">Transmembrane</keyword>
<feature type="transmembrane region" description="Helical" evidence="1">
    <location>
        <begin position="48"/>
        <end position="70"/>
    </location>
</feature>
<sequence length="519" mass="57897">MAQQQQELVARQEQALPALQTEPERPPASRGVFPRFRFWMFRTFRGRLVMLASIILLLSLFLSFFSLFSLRRLADNIGSMGQNSVPGTDAAQAMERALSELDAYAASYLFAPVEKKEPCTVPGASGSPGTISVQECNERNIDASIALFNQELINASHHLVYPGERVAIERIITGFEQYTGYLAIMRQEYAQAEQKGNPNDPHMQKVQQAYHSAGQVLYQQIEGQLPQDAGNAPACTVSGKQVPAAQWTKGGITTALACLSSINIQEYKTADQNSRGEMYPFMLVICTLAGLLILCLLFASIWLLFVTHRVLQPAVNVSLIGTAVLSVFLGLFLLRLGGVLDGDYDRMTQFGYARKLDAMQTQLQADWAQAAEMRWLAASAYNDQKQAKHWSDVWQQHSNAVQVWFQNDRALVYWPDEQKPVTQADEQWKRYLSLHKQLQTGNAQQIHDAALSAQTDAAKVVRDFDQAMSAYASANHHRYAETFAVITQGLERFILLSTVLFPLFGLLAAGGILIRLRDL</sequence>
<reference evidence="2" key="1">
    <citation type="submission" date="2018-12" db="EMBL/GenBank/DDBJ databases">
        <title>Novel natural products biosynthetic potential of the class Ktedonobacteria.</title>
        <authorList>
            <person name="Zheng Y."/>
            <person name="Saitou A."/>
            <person name="Wang C.M."/>
            <person name="Toyoda A."/>
            <person name="Minakuchi Y."/>
            <person name="Sekiguchi Y."/>
            <person name="Ueda K."/>
            <person name="Takano H."/>
            <person name="Sakai Y."/>
            <person name="Yokota A."/>
            <person name="Yabe S."/>
        </authorList>
    </citation>
    <scope>NUCLEOTIDE SEQUENCE</scope>
    <source>
        <strain evidence="2">COM3</strain>
    </source>
</reference>
<dbReference type="EMBL" id="AP019376">
    <property type="protein sequence ID" value="BBH89981.1"/>
    <property type="molecule type" value="Genomic_DNA"/>
</dbReference>
<feature type="transmembrane region" description="Helical" evidence="1">
    <location>
        <begin position="317"/>
        <end position="337"/>
    </location>
</feature>
<evidence type="ECO:0000313" key="2">
    <source>
        <dbReference type="EMBL" id="BBH89981.1"/>
    </source>
</evidence>
<feature type="transmembrane region" description="Helical" evidence="1">
    <location>
        <begin position="281"/>
        <end position="305"/>
    </location>
</feature>
<protein>
    <submittedName>
        <fullName evidence="2">Uncharacterized protein</fullName>
    </submittedName>
</protein>
<feature type="transmembrane region" description="Helical" evidence="1">
    <location>
        <begin position="493"/>
        <end position="514"/>
    </location>
</feature>
<keyword evidence="1" id="KW-0472">Membrane</keyword>
<gene>
    <name evidence="2" type="ORF">KTC_47320</name>
</gene>
<dbReference type="AlphaFoldDB" id="A0A455SS91"/>
<keyword evidence="1" id="KW-1133">Transmembrane helix</keyword>